<keyword evidence="4" id="KW-1185">Reference proteome</keyword>
<feature type="transmembrane region" description="Helical" evidence="1">
    <location>
        <begin position="91"/>
        <end position="112"/>
    </location>
</feature>
<keyword evidence="1" id="KW-0812">Transmembrane</keyword>
<dbReference type="Pfam" id="PF04892">
    <property type="entry name" value="VanZ"/>
    <property type="match status" value="1"/>
</dbReference>
<organism evidence="3 4">
    <name type="scientific">Microbacterium deminutum</name>
    <dbReference type="NCBI Taxonomy" id="344164"/>
    <lineage>
        <taxon>Bacteria</taxon>
        <taxon>Bacillati</taxon>
        <taxon>Actinomycetota</taxon>
        <taxon>Actinomycetes</taxon>
        <taxon>Micrococcales</taxon>
        <taxon>Microbacteriaceae</taxon>
        <taxon>Microbacterium</taxon>
    </lineage>
</organism>
<keyword evidence="1" id="KW-1133">Transmembrane helix</keyword>
<protein>
    <recommendedName>
        <fullName evidence="2">VanZ-like domain-containing protein</fullName>
    </recommendedName>
</protein>
<sequence>MTTRPPRRRLARSRIVGAVLLVCYLGFAAAVVLWPHRVDGDSLGVYRVLYQGYGHGLPRWITYNLVQFVANVLFAAPLGLFLAMMLPRRRWWVAVVICVTLFAAGELAQFFVPARMPSILDWLANSLGGLLGAVIWRLCSRPDRLTSRMY</sequence>
<gene>
    <name evidence="3" type="ORF">GCM10009776_02650</name>
</gene>
<keyword evidence="1" id="KW-0472">Membrane</keyword>
<proteinExistence type="predicted"/>
<evidence type="ECO:0000259" key="2">
    <source>
        <dbReference type="Pfam" id="PF04892"/>
    </source>
</evidence>
<name>A0ABP5BGF6_9MICO</name>
<evidence type="ECO:0000256" key="1">
    <source>
        <dbReference type="SAM" id="Phobius"/>
    </source>
</evidence>
<comment type="caution">
    <text evidence="3">The sequence shown here is derived from an EMBL/GenBank/DDBJ whole genome shotgun (WGS) entry which is preliminary data.</text>
</comment>
<dbReference type="NCBIfam" id="NF037970">
    <property type="entry name" value="vanZ_1"/>
    <property type="match status" value="1"/>
</dbReference>
<dbReference type="InterPro" id="IPR006976">
    <property type="entry name" value="VanZ-like"/>
</dbReference>
<feature type="transmembrane region" description="Helical" evidence="1">
    <location>
        <begin position="15"/>
        <end position="34"/>
    </location>
</feature>
<evidence type="ECO:0000313" key="4">
    <source>
        <dbReference type="Proteomes" id="UP001499933"/>
    </source>
</evidence>
<accession>A0ABP5BGF6</accession>
<feature type="domain" description="VanZ-like" evidence="2">
    <location>
        <begin position="22"/>
        <end position="139"/>
    </location>
</feature>
<reference evidence="4" key="1">
    <citation type="journal article" date="2019" name="Int. J. Syst. Evol. Microbiol.">
        <title>The Global Catalogue of Microorganisms (GCM) 10K type strain sequencing project: providing services to taxonomists for standard genome sequencing and annotation.</title>
        <authorList>
            <consortium name="The Broad Institute Genomics Platform"/>
            <consortium name="The Broad Institute Genome Sequencing Center for Infectious Disease"/>
            <person name="Wu L."/>
            <person name="Ma J."/>
        </authorList>
    </citation>
    <scope>NUCLEOTIDE SEQUENCE [LARGE SCALE GENOMIC DNA]</scope>
    <source>
        <strain evidence="4">JCM 14901</strain>
    </source>
</reference>
<dbReference type="Proteomes" id="UP001499933">
    <property type="component" value="Unassembled WGS sequence"/>
</dbReference>
<feature type="transmembrane region" description="Helical" evidence="1">
    <location>
        <begin position="118"/>
        <end position="139"/>
    </location>
</feature>
<dbReference type="EMBL" id="BAAAOG010000001">
    <property type="protein sequence ID" value="GAA1944315.1"/>
    <property type="molecule type" value="Genomic_DNA"/>
</dbReference>
<feature type="transmembrane region" description="Helical" evidence="1">
    <location>
        <begin position="65"/>
        <end position="84"/>
    </location>
</feature>
<evidence type="ECO:0000313" key="3">
    <source>
        <dbReference type="EMBL" id="GAA1944315.1"/>
    </source>
</evidence>
<dbReference type="RefSeq" id="WP_344090386.1">
    <property type="nucleotide sequence ID" value="NZ_BAAAOG010000001.1"/>
</dbReference>